<evidence type="ECO:0000256" key="1">
    <source>
        <dbReference type="ARBA" id="ARBA00004141"/>
    </source>
</evidence>
<dbReference type="InterPro" id="IPR006153">
    <property type="entry name" value="Cation/H_exchanger_TM"/>
</dbReference>
<keyword evidence="6 8" id="KW-1133">Transmembrane helix</keyword>
<feature type="transmembrane region" description="Helical" evidence="8">
    <location>
        <begin position="222"/>
        <end position="238"/>
    </location>
</feature>
<dbReference type="GO" id="GO:0008324">
    <property type="term" value="F:monoatomic cation transmembrane transporter activity"/>
    <property type="evidence" value="ECO:0007669"/>
    <property type="project" value="InterPro"/>
</dbReference>
<reference evidence="13" key="4">
    <citation type="journal article" date="2019" name="Int. J. Syst. Evol. Microbiol.">
        <title>The Global Catalogue of Microorganisms (GCM) 10K type strain sequencing project: providing services to taxonomists for standard genome sequencing and annotation.</title>
        <authorList>
            <consortium name="The Broad Institute Genomics Platform"/>
            <consortium name="The Broad Institute Genome Sequencing Center for Infectious Disease"/>
            <person name="Wu L."/>
            <person name="Ma J."/>
        </authorList>
    </citation>
    <scope>NUCLEOTIDE SEQUENCE [LARGE SCALE GENOMIC DNA]</scope>
    <source>
        <strain evidence="13">CGMCC 1.12707</strain>
    </source>
</reference>
<evidence type="ECO:0000313" key="11">
    <source>
        <dbReference type="EMBL" id="SHL06543.1"/>
    </source>
</evidence>
<evidence type="ECO:0000256" key="7">
    <source>
        <dbReference type="ARBA" id="ARBA00023136"/>
    </source>
</evidence>
<dbReference type="STRING" id="1434701.SAMN05443634_105283"/>
<sequence>MEEHLPKLITDLGLILCVGAITTLIFKKINQPLVLGYIIAGFLVGPHFDFMPSVAEEHNVEIWAKIGVIFLLFSLGLEFSFKKLLNVGGSASITAIVEIVCIVTVGYFVGRFMNWSTMDSIFLGGLLASSSTTIIIRAFDELGLKRKKFAKVVFGILIVEDIVVILLMVMLSTMAVSQHFNGVELINSFVKLGFFLAVWFIGGIFIIPTFLRAIKNYIDDETLLIISVGLCLGMVYIADSAGFSIELGAFVMGSILAETVYAEKIEHNFQSVKNLFATIFFISIGMMIDPVSMYEHKWAILIVTLLTIVGKLIFTTIGALTSGQPLKQSIQVGMSMAQIGEFAFIVAGLGITLGVTSDFLFPVAIGVSAITTFTTPYLINSSEKVYNLLNKILPQKVLKGIENYSTDTQHIQNESKWKKIITQTISTISINSIIIIAITLIVKNFFVILLTEWFTYFGASLIGVILTVILCIPFIWAIIGNRPKRDLIREFWDESNFNRAPIIAIITVRLILVFVGIIFIYNQFFSSTIASLILAVGLIITMYFLSKYFNQFYNYIQSKFIYNLNEREIVQEEEKQRKKQERFQYTWDNTHISDMTVPQNANFIGVRLGDLDWRTKFQINIAYIKRGDRILQTPNSESVLYPFDKIGIIGTDEQLQRFEKYLQIIGETPPEENEIKNTDNFTLDKVVVPQDFCRLEYKTVGWVKDNSRGIIVSIERNGEIIHNPDRNVEIKLGDYLTIVADKKNLKAFIQDFHLK</sequence>
<dbReference type="Pfam" id="PF00999">
    <property type="entry name" value="Na_H_Exchanger"/>
    <property type="match status" value="1"/>
</dbReference>
<dbReference type="SUPFAM" id="SSF116726">
    <property type="entry name" value="TrkA C-terminal domain-like"/>
    <property type="match status" value="2"/>
</dbReference>
<dbReference type="Gene3D" id="1.20.1530.20">
    <property type="match status" value="1"/>
</dbReference>
<accession>A0A1M6XKV8</accession>
<dbReference type="Gene3D" id="3.30.70.1450">
    <property type="entry name" value="Regulator of K+ conductance, C-terminal domain"/>
    <property type="match status" value="2"/>
</dbReference>
<feature type="transmembrane region" description="Helical" evidence="8">
    <location>
        <begin position="33"/>
        <end position="50"/>
    </location>
</feature>
<dbReference type="PANTHER" id="PTHR42751">
    <property type="entry name" value="SODIUM/HYDROGEN EXCHANGER FAMILY/TRKA DOMAIN PROTEIN"/>
    <property type="match status" value="1"/>
</dbReference>
<dbReference type="EMBL" id="BMFL01000011">
    <property type="protein sequence ID" value="GGF01203.1"/>
    <property type="molecule type" value="Genomic_DNA"/>
</dbReference>
<evidence type="ECO:0000313" key="13">
    <source>
        <dbReference type="Proteomes" id="UP000650994"/>
    </source>
</evidence>
<dbReference type="InterPro" id="IPR038770">
    <property type="entry name" value="Na+/solute_symporter_sf"/>
</dbReference>
<evidence type="ECO:0000256" key="3">
    <source>
        <dbReference type="ARBA" id="ARBA00022448"/>
    </source>
</evidence>
<feature type="transmembrane region" description="Helical" evidence="8">
    <location>
        <begin position="298"/>
        <end position="320"/>
    </location>
</feature>
<dbReference type="InterPro" id="IPR036721">
    <property type="entry name" value="RCK_C_sf"/>
</dbReference>
<feature type="transmembrane region" description="Helical" evidence="8">
    <location>
        <begin position="6"/>
        <end position="26"/>
    </location>
</feature>
<dbReference type="AlphaFoldDB" id="A0A1M6XKV8"/>
<dbReference type="PANTHER" id="PTHR42751:SF3">
    <property type="entry name" value="SODIUM_GLUTAMATE SYMPORTER"/>
    <property type="match status" value="1"/>
</dbReference>
<dbReference type="EMBL" id="FRBH01000005">
    <property type="protein sequence ID" value="SHL06543.1"/>
    <property type="molecule type" value="Genomic_DNA"/>
</dbReference>
<dbReference type="RefSeq" id="WP_072931408.1">
    <property type="nucleotide sequence ID" value="NZ_BMFL01000011.1"/>
</dbReference>
<keyword evidence="7 8" id="KW-0472">Membrane</keyword>
<proteinExistence type="inferred from homology"/>
<evidence type="ECO:0000256" key="2">
    <source>
        <dbReference type="ARBA" id="ARBA00005551"/>
    </source>
</evidence>
<feature type="transmembrane region" description="Helical" evidence="8">
    <location>
        <begin position="152"/>
        <end position="176"/>
    </location>
</feature>
<reference evidence="12" key="2">
    <citation type="submission" date="2016-11" db="EMBL/GenBank/DDBJ databases">
        <authorList>
            <person name="Varghese N."/>
            <person name="Submissions S."/>
        </authorList>
    </citation>
    <scope>NUCLEOTIDE SEQUENCE [LARGE SCALE GENOMIC DNA]</scope>
    <source>
        <strain evidence="12">DSM 27989</strain>
    </source>
</reference>
<keyword evidence="13" id="KW-1185">Reference proteome</keyword>
<dbReference type="OrthoDB" id="9781411at2"/>
<feature type="transmembrane region" description="Helical" evidence="8">
    <location>
        <begin position="121"/>
        <end position="140"/>
    </location>
</feature>
<dbReference type="Proteomes" id="UP000650994">
    <property type="component" value="Unassembled WGS sequence"/>
</dbReference>
<feature type="domain" description="RCK C-terminal" evidence="9">
    <location>
        <begin position="578"/>
        <end position="664"/>
    </location>
</feature>
<dbReference type="GO" id="GO:1902600">
    <property type="term" value="P:proton transmembrane transport"/>
    <property type="evidence" value="ECO:0007669"/>
    <property type="project" value="InterPro"/>
</dbReference>
<organism evidence="11 12">
    <name type="scientific">Chishuiella changwenlii</name>
    <dbReference type="NCBI Taxonomy" id="1434701"/>
    <lineage>
        <taxon>Bacteria</taxon>
        <taxon>Pseudomonadati</taxon>
        <taxon>Bacteroidota</taxon>
        <taxon>Flavobacteriia</taxon>
        <taxon>Flavobacteriales</taxon>
        <taxon>Weeksellaceae</taxon>
        <taxon>Chishuiella</taxon>
    </lineage>
</organism>
<reference evidence="10" key="5">
    <citation type="submission" date="2024-05" db="EMBL/GenBank/DDBJ databases">
        <authorList>
            <person name="Sun Q."/>
            <person name="Zhou Y."/>
        </authorList>
    </citation>
    <scope>NUCLEOTIDE SEQUENCE</scope>
    <source>
        <strain evidence="10">CGMCC 1.12707</strain>
    </source>
</reference>
<evidence type="ECO:0000256" key="4">
    <source>
        <dbReference type="ARBA" id="ARBA00022538"/>
    </source>
</evidence>
<comment type="subcellular location">
    <subcellularLocation>
        <location evidence="1">Membrane</location>
        <topology evidence="1">Multi-pass membrane protein</topology>
    </subcellularLocation>
</comment>
<keyword evidence="3" id="KW-0813">Transport</keyword>
<dbReference type="GO" id="GO:0006813">
    <property type="term" value="P:potassium ion transport"/>
    <property type="evidence" value="ECO:0007669"/>
    <property type="project" value="UniProtKB-KW"/>
</dbReference>
<dbReference type="Pfam" id="PF02080">
    <property type="entry name" value="TrkA_C"/>
    <property type="match status" value="1"/>
</dbReference>
<protein>
    <submittedName>
        <fullName evidence="10">Sodium:proton antiporter</fullName>
    </submittedName>
    <submittedName>
        <fullName evidence="11">Transporter, CPA2 family</fullName>
    </submittedName>
</protein>
<keyword evidence="5 8" id="KW-0812">Transmembrane</keyword>
<keyword evidence="4" id="KW-0630">Potassium</keyword>
<evidence type="ECO:0000256" key="5">
    <source>
        <dbReference type="ARBA" id="ARBA00022692"/>
    </source>
</evidence>
<evidence type="ECO:0000259" key="9">
    <source>
        <dbReference type="PROSITE" id="PS51202"/>
    </source>
</evidence>
<keyword evidence="4" id="KW-0406">Ion transport</keyword>
<feature type="transmembrane region" description="Helical" evidence="8">
    <location>
        <begin position="188"/>
        <end position="210"/>
    </location>
</feature>
<reference evidence="11" key="3">
    <citation type="submission" date="2016-11" db="EMBL/GenBank/DDBJ databases">
        <authorList>
            <person name="Jaros S."/>
            <person name="Januszkiewicz K."/>
            <person name="Wedrychowicz H."/>
        </authorList>
    </citation>
    <scope>NUCLEOTIDE SEQUENCE [LARGE SCALE GENOMIC DNA]</scope>
    <source>
        <strain evidence="11">DSM 27989</strain>
    </source>
</reference>
<feature type="transmembrane region" description="Helical" evidence="8">
    <location>
        <begin position="88"/>
        <end position="109"/>
    </location>
</feature>
<feature type="transmembrane region" description="Helical" evidence="8">
    <location>
        <begin position="332"/>
        <end position="353"/>
    </location>
</feature>
<name>A0A1M6XKV8_9FLAO</name>
<feature type="transmembrane region" description="Helical" evidence="8">
    <location>
        <begin position="527"/>
        <end position="545"/>
    </location>
</feature>
<comment type="similarity">
    <text evidence="2">Belongs to the monovalent cation:proton antiporter 2 (CPA2) transporter (TC 2.A.37) family.</text>
</comment>
<feature type="transmembrane region" description="Helical" evidence="8">
    <location>
        <begin position="62"/>
        <end position="81"/>
    </location>
</feature>
<keyword evidence="4" id="KW-0633">Potassium transport</keyword>
<evidence type="ECO:0000256" key="8">
    <source>
        <dbReference type="SAM" id="Phobius"/>
    </source>
</evidence>
<feature type="transmembrane region" description="Helical" evidence="8">
    <location>
        <begin position="500"/>
        <end position="521"/>
    </location>
</feature>
<evidence type="ECO:0000313" key="12">
    <source>
        <dbReference type="Proteomes" id="UP000184120"/>
    </source>
</evidence>
<dbReference type="InterPro" id="IPR006037">
    <property type="entry name" value="RCK_C"/>
</dbReference>
<gene>
    <name evidence="10" type="ORF">GCM10010984_18350</name>
    <name evidence="11" type="ORF">SAMN05443634_105283</name>
</gene>
<feature type="transmembrane region" description="Helical" evidence="8">
    <location>
        <begin position="359"/>
        <end position="379"/>
    </location>
</feature>
<evidence type="ECO:0000256" key="6">
    <source>
        <dbReference type="ARBA" id="ARBA00022989"/>
    </source>
</evidence>
<dbReference type="Proteomes" id="UP000184120">
    <property type="component" value="Unassembled WGS sequence"/>
</dbReference>
<dbReference type="GO" id="GO:0016020">
    <property type="term" value="C:membrane"/>
    <property type="evidence" value="ECO:0007669"/>
    <property type="project" value="UniProtKB-SubCell"/>
</dbReference>
<evidence type="ECO:0000313" key="10">
    <source>
        <dbReference type="EMBL" id="GGF01203.1"/>
    </source>
</evidence>
<reference evidence="10" key="1">
    <citation type="journal article" date="2014" name="Int. J. Syst. Evol. Microbiol.">
        <title>Complete genome of a new Firmicutes species belonging to the dominant human colonic microbiota ('Ruminococcus bicirculans') reveals two chromosomes and a selective capacity to utilize plant glucans.</title>
        <authorList>
            <consortium name="NISC Comparative Sequencing Program"/>
            <person name="Wegmann U."/>
            <person name="Louis P."/>
            <person name="Goesmann A."/>
            <person name="Henrissat B."/>
            <person name="Duncan S.H."/>
            <person name="Flint H.J."/>
        </authorList>
    </citation>
    <scope>NUCLEOTIDE SEQUENCE</scope>
    <source>
        <strain evidence="10">CGMCC 1.12707</strain>
    </source>
</reference>
<feature type="transmembrane region" description="Helical" evidence="8">
    <location>
        <begin position="456"/>
        <end position="479"/>
    </location>
</feature>
<feature type="domain" description="RCK C-terminal" evidence="9">
    <location>
        <begin position="671"/>
        <end position="754"/>
    </location>
</feature>
<dbReference type="GO" id="GO:0015297">
    <property type="term" value="F:antiporter activity"/>
    <property type="evidence" value="ECO:0007669"/>
    <property type="project" value="InterPro"/>
</dbReference>
<dbReference type="PROSITE" id="PS51202">
    <property type="entry name" value="RCK_C"/>
    <property type="match status" value="2"/>
</dbReference>
<feature type="transmembrane region" description="Helical" evidence="8">
    <location>
        <begin position="428"/>
        <end position="450"/>
    </location>
</feature>